<proteinExistence type="predicted"/>
<keyword evidence="1" id="KW-0472">Membrane</keyword>
<gene>
    <name evidence="2" type="ORF">AAFH96_21035</name>
</gene>
<comment type="caution">
    <text evidence="2">The sequence shown here is derived from an EMBL/GenBank/DDBJ whole genome shotgun (WGS) entry which is preliminary data.</text>
</comment>
<keyword evidence="1" id="KW-1133">Transmembrane helix</keyword>
<reference evidence="2 3" key="1">
    <citation type="submission" date="2024-04" db="EMBL/GenBank/DDBJ databases">
        <title>Polymorphospora sp. isolated from Baiyangdian Lake in Xiong'an New Area.</title>
        <authorList>
            <person name="Zhang X."/>
            <person name="Liu J."/>
        </authorList>
    </citation>
    <scope>NUCLEOTIDE SEQUENCE [LARGE SCALE GENOMIC DNA]</scope>
    <source>
        <strain evidence="2 3">2-325</strain>
    </source>
</reference>
<keyword evidence="3" id="KW-1185">Reference proteome</keyword>
<accession>A0ABV5CU99</accession>
<name>A0ABV5CU99_9ACTN</name>
<dbReference type="EMBL" id="JBCGDC010000063">
    <property type="protein sequence ID" value="MFB6395574.1"/>
    <property type="molecule type" value="Genomic_DNA"/>
</dbReference>
<protein>
    <submittedName>
        <fullName evidence="2">Uncharacterized protein</fullName>
    </submittedName>
</protein>
<sequence length="43" mass="4539">MTTDTINAAETARPDTLDTERGLLFAVLVMVLLGVAGMFLISA</sequence>
<organism evidence="2 3">
    <name type="scientific">Polymorphospora lycopeni</name>
    <dbReference type="NCBI Taxonomy" id="3140240"/>
    <lineage>
        <taxon>Bacteria</taxon>
        <taxon>Bacillati</taxon>
        <taxon>Actinomycetota</taxon>
        <taxon>Actinomycetes</taxon>
        <taxon>Micromonosporales</taxon>
        <taxon>Micromonosporaceae</taxon>
        <taxon>Polymorphospora</taxon>
    </lineage>
</organism>
<dbReference type="Proteomes" id="UP001582793">
    <property type="component" value="Unassembled WGS sequence"/>
</dbReference>
<dbReference type="RefSeq" id="WP_357537875.1">
    <property type="nucleotide sequence ID" value="NZ_JBCGDC010000063.1"/>
</dbReference>
<evidence type="ECO:0000313" key="2">
    <source>
        <dbReference type="EMBL" id="MFB6395574.1"/>
    </source>
</evidence>
<evidence type="ECO:0000313" key="3">
    <source>
        <dbReference type="Proteomes" id="UP001582793"/>
    </source>
</evidence>
<feature type="transmembrane region" description="Helical" evidence="1">
    <location>
        <begin position="23"/>
        <end position="41"/>
    </location>
</feature>
<keyword evidence="1" id="KW-0812">Transmembrane</keyword>
<evidence type="ECO:0000256" key="1">
    <source>
        <dbReference type="SAM" id="Phobius"/>
    </source>
</evidence>